<keyword evidence="2" id="KW-0378">Hydrolase</keyword>
<reference evidence="5 6" key="1">
    <citation type="submission" date="2017-05" db="EMBL/GenBank/DDBJ databases">
        <authorList>
            <person name="Varghese N."/>
            <person name="Submissions S."/>
        </authorList>
    </citation>
    <scope>NUCLEOTIDE SEQUENCE [LARGE SCALE GENOMIC DNA]</scope>
    <source>
        <strain evidence="5 6">DSM 27040</strain>
    </source>
</reference>
<proteinExistence type="predicted"/>
<dbReference type="Pfam" id="PF00884">
    <property type="entry name" value="Sulfatase"/>
    <property type="match status" value="1"/>
</dbReference>
<accession>A0A521BZ04</accession>
<gene>
    <name evidence="5" type="ORF">SAMN06265379_102240</name>
</gene>
<dbReference type="GO" id="GO:0005737">
    <property type="term" value="C:cytoplasm"/>
    <property type="evidence" value="ECO:0007669"/>
    <property type="project" value="TreeGrafter"/>
</dbReference>
<evidence type="ECO:0000256" key="1">
    <source>
        <dbReference type="ARBA" id="ARBA00022723"/>
    </source>
</evidence>
<evidence type="ECO:0000313" key="5">
    <source>
        <dbReference type="EMBL" id="SMO52396.1"/>
    </source>
</evidence>
<protein>
    <submittedName>
        <fullName evidence="5">Sulfatase</fullName>
    </submittedName>
</protein>
<dbReference type="InterPro" id="IPR017850">
    <property type="entry name" value="Alkaline_phosphatase_core_sf"/>
</dbReference>
<evidence type="ECO:0000256" key="3">
    <source>
        <dbReference type="SAM" id="SignalP"/>
    </source>
</evidence>
<sequence length="219" mass="24186">MKYLLLSLLFVLFLSVGAQQPQKTNVLFLISDDLTATALSCYENPASHTPHIDRLASEGVRYTRAYCQYPVCGPSRASLMFGYYPNATGTYGYESGRENVGDNARSWSQLFKENGWFAARVSKIYHMGVPIDIEKGSNGTDDEASWTERYNSQGPEWKAGGDAELVQNNPHGLKPRRGGNVMTIVKADGDDLVHSDGKTAQKAVELLRQHKNGTSNYLG</sequence>
<evidence type="ECO:0000256" key="2">
    <source>
        <dbReference type="ARBA" id="ARBA00022801"/>
    </source>
</evidence>
<feature type="domain" description="Sulfatase N-terminal" evidence="4">
    <location>
        <begin position="25"/>
        <end position="115"/>
    </location>
</feature>
<dbReference type="Gene3D" id="3.40.720.10">
    <property type="entry name" value="Alkaline Phosphatase, subunit A"/>
    <property type="match status" value="1"/>
</dbReference>
<dbReference type="Proteomes" id="UP000319040">
    <property type="component" value="Unassembled WGS sequence"/>
</dbReference>
<name>A0A521BZ04_SACCC</name>
<dbReference type="GO" id="GO:0046872">
    <property type="term" value="F:metal ion binding"/>
    <property type="evidence" value="ECO:0007669"/>
    <property type="project" value="UniProtKB-KW"/>
</dbReference>
<feature type="signal peptide" evidence="3">
    <location>
        <begin position="1"/>
        <end position="18"/>
    </location>
</feature>
<keyword evidence="6" id="KW-1185">Reference proteome</keyword>
<organism evidence="5 6">
    <name type="scientific">Saccharicrinis carchari</name>
    <dbReference type="NCBI Taxonomy" id="1168039"/>
    <lineage>
        <taxon>Bacteria</taxon>
        <taxon>Pseudomonadati</taxon>
        <taxon>Bacteroidota</taxon>
        <taxon>Bacteroidia</taxon>
        <taxon>Marinilabiliales</taxon>
        <taxon>Marinilabiliaceae</taxon>
        <taxon>Saccharicrinis</taxon>
    </lineage>
</organism>
<dbReference type="GO" id="GO:0008484">
    <property type="term" value="F:sulfuric ester hydrolase activity"/>
    <property type="evidence" value="ECO:0007669"/>
    <property type="project" value="TreeGrafter"/>
</dbReference>
<dbReference type="PANTHER" id="PTHR45953">
    <property type="entry name" value="IDURONATE 2-SULFATASE"/>
    <property type="match status" value="1"/>
</dbReference>
<dbReference type="RefSeq" id="WP_142532542.1">
    <property type="nucleotide sequence ID" value="NZ_FXTB01000002.1"/>
</dbReference>
<keyword evidence="3" id="KW-0732">Signal</keyword>
<dbReference type="SUPFAM" id="SSF53649">
    <property type="entry name" value="Alkaline phosphatase-like"/>
    <property type="match status" value="1"/>
</dbReference>
<dbReference type="InterPro" id="IPR000917">
    <property type="entry name" value="Sulfatase_N"/>
</dbReference>
<dbReference type="OrthoDB" id="9765065at2"/>
<evidence type="ECO:0000259" key="4">
    <source>
        <dbReference type="Pfam" id="PF00884"/>
    </source>
</evidence>
<dbReference type="EMBL" id="FXTB01000002">
    <property type="protein sequence ID" value="SMO52396.1"/>
    <property type="molecule type" value="Genomic_DNA"/>
</dbReference>
<evidence type="ECO:0000313" key="6">
    <source>
        <dbReference type="Proteomes" id="UP000319040"/>
    </source>
</evidence>
<feature type="chain" id="PRO_5022130756" evidence="3">
    <location>
        <begin position="19"/>
        <end position="219"/>
    </location>
</feature>
<dbReference type="PANTHER" id="PTHR45953:SF1">
    <property type="entry name" value="IDURONATE 2-SULFATASE"/>
    <property type="match status" value="1"/>
</dbReference>
<dbReference type="AlphaFoldDB" id="A0A521BZ04"/>
<keyword evidence="1" id="KW-0479">Metal-binding</keyword>